<dbReference type="EMBL" id="VTPC01003845">
    <property type="protein sequence ID" value="KAF2897930.1"/>
    <property type="molecule type" value="Genomic_DNA"/>
</dbReference>
<dbReference type="Proteomes" id="UP000801492">
    <property type="component" value="Unassembled WGS sequence"/>
</dbReference>
<evidence type="ECO:0000313" key="3">
    <source>
        <dbReference type="Proteomes" id="UP000801492"/>
    </source>
</evidence>
<dbReference type="AlphaFoldDB" id="A0A8K0GAU5"/>
<feature type="domain" description="DDE-1" evidence="1">
    <location>
        <begin position="2"/>
        <end position="56"/>
    </location>
</feature>
<dbReference type="GO" id="GO:0003676">
    <property type="term" value="F:nucleic acid binding"/>
    <property type="evidence" value="ECO:0007669"/>
    <property type="project" value="InterPro"/>
</dbReference>
<name>A0A8K0GAU5_IGNLU</name>
<comment type="caution">
    <text evidence="2">The sequence shown here is derived from an EMBL/GenBank/DDBJ whole genome shotgun (WGS) entry which is preliminary data.</text>
</comment>
<gene>
    <name evidence="2" type="ORF">ILUMI_08245</name>
</gene>
<accession>A0A8K0GAU5</accession>
<dbReference type="InterPro" id="IPR004875">
    <property type="entry name" value="DDE_SF_endonuclease_dom"/>
</dbReference>
<protein>
    <recommendedName>
        <fullName evidence="1">DDE-1 domain-containing protein</fullName>
    </recommendedName>
</protein>
<reference evidence="2" key="1">
    <citation type="submission" date="2019-08" db="EMBL/GenBank/DDBJ databases">
        <title>The genome of the North American firefly Photinus pyralis.</title>
        <authorList>
            <consortium name="Photinus pyralis genome working group"/>
            <person name="Fallon T.R."/>
            <person name="Sander Lower S.E."/>
            <person name="Weng J.-K."/>
        </authorList>
    </citation>
    <scope>NUCLEOTIDE SEQUENCE</scope>
    <source>
        <strain evidence="2">TRF0915ILg1</strain>
        <tissue evidence="2">Whole body</tissue>
    </source>
</reference>
<sequence length="298" mass="33993">GHASHTKNLQVNNAARNNGVILICFPPHCSHHLQPLDVAFMNPLSLHYDEEARKWLRTNPGKVVTLFEISRLFGQAFLSSANIRITIHGFEKTGDPDSSVAWPAKRKRQQRKSDVIKKQTVAGEAHIDHKSLHKPARVTGLDYRMPKIIPRKIYRYAKDVPDMSLIKSGSNICKDPITATTTAAHNINNYHLEHVSDDSHFDDDNNRNNSYLDTDQYSISSDENNDYFNLNSELQTSNQSFYNEAVQRTDHDFTTKRPDHHSGTSILELIPNLDMIKDIPLDYMHLICLGVMRKLLNL</sequence>
<evidence type="ECO:0000313" key="2">
    <source>
        <dbReference type="EMBL" id="KAF2897930.1"/>
    </source>
</evidence>
<organism evidence="2 3">
    <name type="scientific">Ignelater luminosus</name>
    <name type="common">Cucubano</name>
    <name type="synonym">Pyrophorus luminosus</name>
    <dbReference type="NCBI Taxonomy" id="2038154"/>
    <lineage>
        <taxon>Eukaryota</taxon>
        <taxon>Metazoa</taxon>
        <taxon>Ecdysozoa</taxon>
        <taxon>Arthropoda</taxon>
        <taxon>Hexapoda</taxon>
        <taxon>Insecta</taxon>
        <taxon>Pterygota</taxon>
        <taxon>Neoptera</taxon>
        <taxon>Endopterygota</taxon>
        <taxon>Coleoptera</taxon>
        <taxon>Polyphaga</taxon>
        <taxon>Elateriformia</taxon>
        <taxon>Elateroidea</taxon>
        <taxon>Elateridae</taxon>
        <taxon>Agrypninae</taxon>
        <taxon>Pyrophorini</taxon>
        <taxon>Ignelater</taxon>
    </lineage>
</organism>
<dbReference type="OrthoDB" id="7424437at2759"/>
<evidence type="ECO:0000259" key="1">
    <source>
        <dbReference type="Pfam" id="PF03184"/>
    </source>
</evidence>
<feature type="non-terminal residue" evidence="2">
    <location>
        <position position="1"/>
    </location>
</feature>
<keyword evidence="3" id="KW-1185">Reference proteome</keyword>
<proteinExistence type="predicted"/>
<dbReference type="Pfam" id="PF03184">
    <property type="entry name" value="DDE_1"/>
    <property type="match status" value="1"/>
</dbReference>